<dbReference type="SUPFAM" id="SSF54001">
    <property type="entry name" value="Cysteine proteinases"/>
    <property type="match status" value="1"/>
</dbReference>
<sequence>MFFNLICRAEMHRHHPLRPHLAERVLERLGFSAPPAVDPEGLALVYRQWCRHIPFDNILKRIQTASSSHRPLPGAEPDDFFETWLQVGTGGTCWAGNGALCSLLQALGFPVALGISMMVPSSLAEPAPDMPKHGTVAVVFDSAPPLIVDPTMLHGQPIPLGLSNRPDPLWGGHNRLVAGQWHLDWKPLSRPRVYCRIERLDATSADFAYWHEYSRDLSRFNQGVIIRLARPDRIDGIVKGNRVSRGLNGVETSRPLSRQELLGSLVEEFGISEALAAQLPPDELDAAV</sequence>
<name>A0ABV0IUS1_9NEIS</name>
<proteinExistence type="predicted"/>
<comment type="caution">
    <text evidence="1">The sequence shown here is derived from an EMBL/GenBank/DDBJ whole genome shotgun (WGS) entry which is preliminary data.</text>
</comment>
<accession>A0ABV0IUS1</accession>
<dbReference type="Proteomes" id="UP001462502">
    <property type="component" value="Unassembled WGS sequence"/>
</dbReference>
<dbReference type="InterPro" id="IPR053710">
    <property type="entry name" value="Arylamine_NAT_domain_sf"/>
</dbReference>
<dbReference type="Gene3D" id="3.30.2140.20">
    <property type="match status" value="1"/>
</dbReference>
<dbReference type="RefSeq" id="WP_347936277.1">
    <property type="nucleotide sequence ID" value="NZ_CP158160.1"/>
</dbReference>
<reference evidence="1 2" key="1">
    <citation type="submission" date="2024-05" db="EMBL/GenBank/DDBJ databases">
        <authorList>
            <person name="De Oliveira J.P."/>
            <person name="Noriler S.A."/>
            <person name="De Oliveira A.G."/>
            <person name="Sipoli D.S."/>
        </authorList>
    </citation>
    <scope>NUCLEOTIDE SEQUENCE [LARGE SCALE GENOMIC DNA]</scope>
    <source>
        <strain evidence="1 2">LABIM192</strain>
    </source>
</reference>
<evidence type="ECO:0008006" key="3">
    <source>
        <dbReference type="Google" id="ProtNLM"/>
    </source>
</evidence>
<protein>
    <recommendedName>
        <fullName evidence="3">Arylamine N-acetyltransferase</fullName>
    </recommendedName>
</protein>
<gene>
    <name evidence="1" type="ORF">ABI908_13175</name>
</gene>
<keyword evidence="2" id="KW-1185">Reference proteome</keyword>
<dbReference type="EMBL" id="JBDXMI010000001">
    <property type="protein sequence ID" value="MEO9385042.1"/>
    <property type="molecule type" value="Genomic_DNA"/>
</dbReference>
<organism evidence="1 2">
    <name type="scientific">Chromobacterium phragmitis</name>
    <dbReference type="NCBI Taxonomy" id="2202141"/>
    <lineage>
        <taxon>Bacteria</taxon>
        <taxon>Pseudomonadati</taxon>
        <taxon>Pseudomonadota</taxon>
        <taxon>Betaproteobacteria</taxon>
        <taxon>Neisseriales</taxon>
        <taxon>Chromobacteriaceae</taxon>
        <taxon>Chromobacterium</taxon>
    </lineage>
</organism>
<dbReference type="InterPro" id="IPR038765">
    <property type="entry name" value="Papain-like_cys_pep_sf"/>
</dbReference>
<evidence type="ECO:0000313" key="1">
    <source>
        <dbReference type="EMBL" id="MEO9385042.1"/>
    </source>
</evidence>
<evidence type="ECO:0000313" key="2">
    <source>
        <dbReference type="Proteomes" id="UP001462502"/>
    </source>
</evidence>